<feature type="region of interest" description="Disordered" evidence="8">
    <location>
        <begin position="374"/>
        <end position="402"/>
    </location>
</feature>
<dbReference type="CDD" id="cd17546">
    <property type="entry name" value="REC_hyHK_CKI1_RcsC-like"/>
    <property type="match status" value="1"/>
</dbReference>
<dbReference type="OrthoDB" id="303614at2759"/>
<dbReference type="eggNOG" id="KOG0519">
    <property type="taxonomic scope" value="Eukaryota"/>
</dbReference>
<feature type="compositionally biased region" description="Low complexity" evidence="8">
    <location>
        <begin position="441"/>
        <end position="459"/>
    </location>
</feature>
<comment type="catalytic activity">
    <reaction evidence="1">
        <text>ATP + protein L-histidine = ADP + protein N-phospho-L-histidine.</text>
        <dbReference type="EC" id="2.7.13.3"/>
    </reaction>
</comment>
<dbReference type="Proteomes" id="UP000018144">
    <property type="component" value="Unassembled WGS sequence"/>
</dbReference>
<dbReference type="InterPro" id="IPR004358">
    <property type="entry name" value="Sig_transdc_His_kin-like_C"/>
</dbReference>
<dbReference type="GO" id="GO:0009927">
    <property type="term" value="F:histidine phosphotransfer kinase activity"/>
    <property type="evidence" value="ECO:0007669"/>
    <property type="project" value="TreeGrafter"/>
</dbReference>
<evidence type="ECO:0000313" key="12">
    <source>
        <dbReference type="Proteomes" id="UP000018144"/>
    </source>
</evidence>
<dbReference type="PRINTS" id="PR00344">
    <property type="entry name" value="BCTRLSENSOR"/>
</dbReference>
<feature type="domain" description="Histidine kinase" evidence="9">
    <location>
        <begin position="742"/>
        <end position="1013"/>
    </location>
</feature>
<evidence type="ECO:0000256" key="1">
    <source>
        <dbReference type="ARBA" id="ARBA00000085"/>
    </source>
</evidence>
<keyword evidence="3 6" id="KW-0597">Phosphoprotein</keyword>
<evidence type="ECO:0000313" key="11">
    <source>
        <dbReference type="EMBL" id="CCX30345.1"/>
    </source>
</evidence>
<dbReference type="SMART" id="SM00448">
    <property type="entry name" value="REC"/>
    <property type="match status" value="1"/>
</dbReference>
<dbReference type="CDD" id="cd00082">
    <property type="entry name" value="HisKA"/>
    <property type="match status" value="1"/>
</dbReference>
<dbReference type="Gene3D" id="1.10.287.130">
    <property type="match status" value="1"/>
</dbReference>
<feature type="region of interest" description="Disordered" evidence="8">
    <location>
        <begin position="438"/>
        <end position="525"/>
    </location>
</feature>
<dbReference type="InterPro" id="IPR003594">
    <property type="entry name" value="HATPase_dom"/>
</dbReference>
<dbReference type="Pfam" id="PF00072">
    <property type="entry name" value="Response_reg"/>
    <property type="match status" value="1"/>
</dbReference>
<keyword evidence="7" id="KW-0175">Coiled coil</keyword>
<dbReference type="EC" id="2.7.13.3" evidence="2"/>
<evidence type="ECO:0000256" key="7">
    <source>
        <dbReference type="SAM" id="Coils"/>
    </source>
</evidence>
<dbReference type="GO" id="GO:0000155">
    <property type="term" value="F:phosphorelay sensor kinase activity"/>
    <property type="evidence" value="ECO:0007669"/>
    <property type="project" value="InterPro"/>
</dbReference>
<gene>
    <name evidence="11" type="ORF">PCON_08542</name>
</gene>
<feature type="modified residue" description="4-aspartylphosphate" evidence="6">
    <location>
        <position position="1345"/>
    </location>
</feature>
<evidence type="ECO:0000256" key="5">
    <source>
        <dbReference type="ARBA" id="ARBA00022777"/>
    </source>
</evidence>
<dbReference type="EMBL" id="HF935439">
    <property type="protein sequence ID" value="CCX30345.1"/>
    <property type="molecule type" value="Genomic_DNA"/>
</dbReference>
<dbReference type="Gene3D" id="3.40.50.2300">
    <property type="match status" value="1"/>
</dbReference>
<dbReference type="InterPro" id="IPR036890">
    <property type="entry name" value="HATPase_C_sf"/>
</dbReference>
<evidence type="ECO:0000256" key="4">
    <source>
        <dbReference type="ARBA" id="ARBA00022679"/>
    </source>
</evidence>
<keyword evidence="4" id="KW-0808">Transferase</keyword>
<dbReference type="PANTHER" id="PTHR43047:SF72">
    <property type="entry name" value="OSMOSENSING HISTIDINE PROTEIN KINASE SLN1"/>
    <property type="match status" value="1"/>
</dbReference>
<evidence type="ECO:0000256" key="6">
    <source>
        <dbReference type="PROSITE-ProRule" id="PRU00169"/>
    </source>
</evidence>
<reference evidence="11 12" key="1">
    <citation type="journal article" date="2013" name="PLoS Genet.">
        <title>The genome and development-dependent transcriptomes of Pyronema confluens: a window into fungal evolution.</title>
        <authorList>
            <person name="Traeger S."/>
            <person name="Altegoer F."/>
            <person name="Freitag M."/>
            <person name="Gabaldon T."/>
            <person name="Kempken F."/>
            <person name="Kumar A."/>
            <person name="Marcet-Houben M."/>
            <person name="Poggeler S."/>
            <person name="Stajich J.E."/>
            <person name="Nowrousian M."/>
        </authorList>
    </citation>
    <scope>NUCLEOTIDE SEQUENCE [LARGE SCALE GENOMIC DNA]</scope>
    <source>
        <strain evidence="12">CBS 100304</strain>
        <tissue evidence="11">Vegetative mycelium</tissue>
    </source>
</reference>
<dbReference type="SUPFAM" id="SSF55781">
    <property type="entry name" value="GAF domain-like"/>
    <property type="match status" value="1"/>
</dbReference>
<dbReference type="SUPFAM" id="SSF47384">
    <property type="entry name" value="Homodimeric domain of signal transducing histidine kinase"/>
    <property type="match status" value="1"/>
</dbReference>
<dbReference type="PROSITE" id="PS50110">
    <property type="entry name" value="RESPONSE_REGULATORY"/>
    <property type="match status" value="1"/>
</dbReference>
<dbReference type="SUPFAM" id="SSF52172">
    <property type="entry name" value="CheY-like"/>
    <property type="match status" value="1"/>
</dbReference>
<sequence length="1421" mass="158207">MAGTLSPTDSVPVPPLYQRPMINISGGYVGDSHQSLRTREVFKYFHPSPEDESKTVELITTPNDTDAESEEPSDVFLPPPQIDSTLISSHDPILSCFANLATRMLNCKRSMVTMIAGPNAYVVAESTRTLSISAPHTSDPGDEIWIGGGTIVPTQGSLCENVVSLIPPLNLEDDFYFEIRDLKADPQYGEAEFVNKWPFQRFYCATPLRTRNGVSIGTLCVFDDKPKPNGLSEVERMTLANLGDAVMNYLQVKQGDRDLKKGKLMEMGLSKFIAEGFHPTDGLEMTERRDGRLWSEKILEQRRLKEMERKKKVDEKRALIQERKFAEMMKEREEAWQREMEKVRRQYAEIDMKLSPKTANISPLSAFNNIEQQADQFSPRRRPSTTLESMFDPASPGDKPSIYIASPPSLRSIACCSGPQTCRPIHVRKEQEVSLMESMMNSARRPSTPSRSSTNFTPFQRDALLTPPPSNFSSVSGPREEQYFGTETETHEEEDHEADADIDSENSSNDSFDGPRRRSEYEQTSSFEPHVRAMFFRAASLIKNAIDANVLFLDADLEGFFSNEDCEHAAYSSHISTDKDVERDTRAQRPKACRRRSGILGYATEGGSSSTANSFDSVESLGFDVSELNEKYLNKLVEENPQGRIVTCLEDYEVSNDEEDTQTDCILKRFLPGAKSVVLVPLVDHNRKLFAVCVAWTTCSTRSFCGDVEGSFVTAVTNTIVSETTKINILNADKAKGEFISSISHELRSPLHGILASAEFLAESNLDAYQRSFVDTVISCGKTLLDTINHVLDFQKLNYLHEIKVSDSGTADIGGDKINRIEQVKLQQVKQQSDVDVSCLVQEIVDGVCLGSGFRLSGDREDSISGTVYREDDKKLTVIVDIDDREDGWVFRLNPAGLKRVINNITGNAMKYTESGWVRIRLRAEDIDGPPDEYGNRRAMVKISISDSGKGISRSFLKTKLFTPFSQENPLASGAGLGMSIVRQIVGAMDGKIDVQSQVGKGTKVTVQVPMIFRPKPSANLEINNIKLRGLSMKARIIGFEAPMDVKQSKVEAANYLRDSVIRYTRNYLGFQVQEEREPIDPDVLIVNELTIANLREINYLRREIPVILVCRHPPMDGGAAKLSSRISTFIRKPCGPKKFARAIAYCLDEMDKRKTNLGYVTAPEDFYNSSTSAESSQSLQSLSNSSSLAPGMTRSTTAISAISFCERHLMTPATTPACAGSFKMDSFFGEELAAWRSTSPGIQEVQEANAIAQLSTSPDSGLEMSDIPPSLERPIVSWKPSIAEKQKAGWKPTVLAVEDNTINLMLLKTFLEKKGYQFDTAVNGLEALKKVKQKEGGYDVILMDLQMPIMSGIESTREIRKYEEGRADKSFVVALTGLAAISDQKEAYAAGIDSFMVKPVNFRELEKTLTEGLRRSFDED</sequence>
<dbReference type="PROSITE" id="PS50109">
    <property type="entry name" value="HIS_KIN"/>
    <property type="match status" value="1"/>
</dbReference>
<protein>
    <recommendedName>
        <fullName evidence="2">histidine kinase</fullName>
        <ecNumber evidence="2">2.7.13.3</ecNumber>
    </recommendedName>
</protein>
<dbReference type="InterPro" id="IPR003661">
    <property type="entry name" value="HisK_dim/P_dom"/>
</dbReference>
<feature type="domain" description="Response regulatory" evidence="10">
    <location>
        <begin position="1294"/>
        <end position="1414"/>
    </location>
</feature>
<keyword evidence="5" id="KW-0418">Kinase</keyword>
<feature type="coiled-coil region" evidence="7">
    <location>
        <begin position="304"/>
        <end position="353"/>
    </location>
</feature>
<organism evidence="11 12">
    <name type="scientific">Pyronema omphalodes (strain CBS 100304)</name>
    <name type="common">Pyronema confluens</name>
    <dbReference type="NCBI Taxonomy" id="1076935"/>
    <lineage>
        <taxon>Eukaryota</taxon>
        <taxon>Fungi</taxon>
        <taxon>Dikarya</taxon>
        <taxon>Ascomycota</taxon>
        <taxon>Pezizomycotina</taxon>
        <taxon>Pezizomycetes</taxon>
        <taxon>Pezizales</taxon>
        <taxon>Pyronemataceae</taxon>
        <taxon>Pyronema</taxon>
    </lineage>
</organism>
<dbReference type="Pfam" id="PF02518">
    <property type="entry name" value="HATPase_c"/>
    <property type="match status" value="1"/>
</dbReference>
<dbReference type="InterPro" id="IPR036097">
    <property type="entry name" value="HisK_dim/P_sf"/>
</dbReference>
<evidence type="ECO:0000256" key="2">
    <source>
        <dbReference type="ARBA" id="ARBA00012438"/>
    </source>
</evidence>
<dbReference type="OMA" id="WHFRTEV"/>
<accession>U4LLY6</accession>
<evidence type="ECO:0000259" key="10">
    <source>
        <dbReference type="PROSITE" id="PS50110"/>
    </source>
</evidence>
<evidence type="ECO:0000259" key="9">
    <source>
        <dbReference type="PROSITE" id="PS50109"/>
    </source>
</evidence>
<dbReference type="SMART" id="SM00387">
    <property type="entry name" value="HATPase_c"/>
    <property type="match status" value="1"/>
</dbReference>
<dbReference type="PANTHER" id="PTHR43047">
    <property type="entry name" value="TWO-COMPONENT HISTIDINE PROTEIN KINASE"/>
    <property type="match status" value="1"/>
</dbReference>
<name>U4LLY6_PYROM</name>
<keyword evidence="12" id="KW-1185">Reference proteome</keyword>
<feature type="compositionally biased region" description="Acidic residues" evidence="8">
    <location>
        <begin position="490"/>
        <end position="504"/>
    </location>
</feature>
<dbReference type="Gene3D" id="3.30.565.10">
    <property type="entry name" value="Histidine kinase-like ATPase, C-terminal domain"/>
    <property type="match status" value="1"/>
</dbReference>
<dbReference type="InterPro" id="IPR001789">
    <property type="entry name" value="Sig_transdc_resp-reg_receiver"/>
</dbReference>
<dbReference type="FunFam" id="1.10.287.130:FF:000023">
    <property type="entry name" value="Sensor histidine kinase/response regulator, putative"/>
    <property type="match status" value="1"/>
</dbReference>
<dbReference type="InterPro" id="IPR011006">
    <property type="entry name" value="CheY-like_superfamily"/>
</dbReference>
<dbReference type="SMART" id="SM00388">
    <property type="entry name" value="HisKA"/>
    <property type="match status" value="1"/>
</dbReference>
<dbReference type="InterPro" id="IPR005467">
    <property type="entry name" value="His_kinase_dom"/>
</dbReference>
<evidence type="ECO:0000256" key="3">
    <source>
        <dbReference type="ARBA" id="ARBA00022553"/>
    </source>
</evidence>
<dbReference type="STRING" id="1076935.U4LLY6"/>
<proteinExistence type="predicted"/>
<evidence type="ECO:0000256" key="8">
    <source>
        <dbReference type="SAM" id="MobiDB-lite"/>
    </source>
</evidence>
<dbReference type="GO" id="GO:0005886">
    <property type="term" value="C:plasma membrane"/>
    <property type="evidence" value="ECO:0007669"/>
    <property type="project" value="TreeGrafter"/>
</dbReference>
<dbReference type="Pfam" id="PF00512">
    <property type="entry name" value="HisKA"/>
    <property type="match status" value="1"/>
</dbReference>
<dbReference type="SUPFAM" id="SSF55874">
    <property type="entry name" value="ATPase domain of HSP90 chaperone/DNA topoisomerase II/histidine kinase"/>
    <property type="match status" value="1"/>
</dbReference>